<dbReference type="Proteomes" id="UP000801492">
    <property type="component" value="Unassembled WGS sequence"/>
</dbReference>
<protein>
    <recommendedName>
        <fullName evidence="3">Zinc finger PHD-type domain-containing protein</fullName>
    </recommendedName>
</protein>
<dbReference type="InterPro" id="IPR013083">
    <property type="entry name" value="Znf_RING/FYVE/PHD"/>
</dbReference>
<reference evidence="1" key="1">
    <citation type="submission" date="2019-08" db="EMBL/GenBank/DDBJ databases">
        <title>The genome of the North American firefly Photinus pyralis.</title>
        <authorList>
            <consortium name="Photinus pyralis genome working group"/>
            <person name="Fallon T.R."/>
            <person name="Sander Lower S.E."/>
            <person name="Weng J.-K."/>
        </authorList>
    </citation>
    <scope>NUCLEOTIDE SEQUENCE</scope>
    <source>
        <strain evidence="1">TRF0915ILg1</strain>
        <tissue evidence="1">Whole body</tissue>
    </source>
</reference>
<evidence type="ECO:0000313" key="1">
    <source>
        <dbReference type="EMBL" id="KAF2889733.1"/>
    </source>
</evidence>
<dbReference type="EMBL" id="VTPC01063021">
    <property type="protein sequence ID" value="KAF2889733.1"/>
    <property type="molecule type" value="Genomic_DNA"/>
</dbReference>
<proteinExistence type="predicted"/>
<name>A0A8K0CLT3_IGNLU</name>
<evidence type="ECO:0008006" key="3">
    <source>
        <dbReference type="Google" id="ProtNLM"/>
    </source>
</evidence>
<dbReference type="Gene3D" id="3.30.40.10">
    <property type="entry name" value="Zinc/RING finger domain, C3HC4 (zinc finger)"/>
    <property type="match status" value="1"/>
</dbReference>
<evidence type="ECO:0000313" key="2">
    <source>
        <dbReference type="Proteomes" id="UP000801492"/>
    </source>
</evidence>
<dbReference type="InterPro" id="IPR011011">
    <property type="entry name" value="Znf_FYVE_PHD"/>
</dbReference>
<dbReference type="AlphaFoldDB" id="A0A8K0CLT3"/>
<sequence>MQSLDRMVFGPLKRYFNSSADGWLKSNPGRTMNIYDIPLILKPLSLTPKNVQKGFSVTRIWPYNREVFEDDEYFPSERLPERLRVFVDEKSAILTDTPIKSALEQETRLRDSKRKKVSSTKKILVANSTNKQRKIAIKKIRKSESEESEDEDTLCIICLGSFSKTRKTDWIQCTNCKKWAHISCGKDDDFYMSIR</sequence>
<keyword evidence="2" id="KW-1185">Reference proteome</keyword>
<gene>
    <name evidence="1" type="ORF">ILUMI_16440</name>
</gene>
<organism evidence="1 2">
    <name type="scientific">Ignelater luminosus</name>
    <name type="common">Cucubano</name>
    <name type="synonym">Pyrophorus luminosus</name>
    <dbReference type="NCBI Taxonomy" id="2038154"/>
    <lineage>
        <taxon>Eukaryota</taxon>
        <taxon>Metazoa</taxon>
        <taxon>Ecdysozoa</taxon>
        <taxon>Arthropoda</taxon>
        <taxon>Hexapoda</taxon>
        <taxon>Insecta</taxon>
        <taxon>Pterygota</taxon>
        <taxon>Neoptera</taxon>
        <taxon>Endopterygota</taxon>
        <taxon>Coleoptera</taxon>
        <taxon>Polyphaga</taxon>
        <taxon>Elateriformia</taxon>
        <taxon>Elateroidea</taxon>
        <taxon>Elateridae</taxon>
        <taxon>Agrypninae</taxon>
        <taxon>Pyrophorini</taxon>
        <taxon>Ignelater</taxon>
    </lineage>
</organism>
<comment type="caution">
    <text evidence="1">The sequence shown here is derived from an EMBL/GenBank/DDBJ whole genome shotgun (WGS) entry which is preliminary data.</text>
</comment>
<accession>A0A8K0CLT3</accession>
<dbReference type="OrthoDB" id="6778492at2759"/>
<dbReference type="SUPFAM" id="SSF57903">
    <property type="entry name" value="FYVE/PHD zinc finger"/>
    <property type="match status" value="1"/>
</dbReference>
<dbReference type="CDD" id="cd15517">
    <property type="entry name" value="PHD_TCF19_like"/>
    <property type="match status" value="1"/>
</dbReference>